<evidence type="ECO:0000256" key="2">
    <source>
        <dbReference type="ARBA" id="ARBA00022618"/>
    </source>
</evidence>
<dbReference type="InterPro" id="IPR043129">
    <property type="entry name" value="ATPase_NBD"/>
</dbReference>
<dbReference type="PANTHER" id="PTHR32432">
    <property type="entry name" value="CELL DIVISION PROTEIN FTSA-RELATED"/>
    <property type="match status" value="1"/>
</dbReference>
<dbReference type="PATRIC" id="fig|1234595.3.peg.2417"/>
<comment type="subcellular location">
    <subcellularLocation>
        <location evidence="5">Cell membrane</location>
        <topology evidence="5">Peripheral membrane protein</topology>
        <orientation evidence="5">Cytoplasmic side</orientation>
    </subcellularLocation>
    <text evidence="5">Localizes to the Z ring in an FtsZ-dependent manner. Targeted to the membrane through a conserved C-terminal amphipathic helix.</text>
</comment>
<comment type="similarity">
    <text evidence="5 6">Belongs to the FtsA/MreB family.</text>
</comment>
<comment type="function">
    <text evidence="5 6">Cell division protein that is involved in the assembly of the Z ring. May serve as a membrane anchor for the Z ring.</text>
</comment>
<name>M2T6I5_9SPHN</name>
<dbReference type="GO" id="GO:0043093">
    <property type="term" value="P:FtsZ-dependent cytokinesis"/>
    <property type="evidence" value="ECO:0007669"/>
    <property type="project" value="UniProtKB-UniRule"/>
</dbReference>
<reference evidence="8 9" key="1">
    <citation type="journal article" date="2013" name="Genome Announc.">
        <title>Draft Genome Sequence of Strain JLT2015T, Belonging to the Family Sphingomonadaceae of the Alphaproteobacteria.</title>
        <authorList>
            <person name="Tang K."/>
            <person name="Liu K."/>
            <person name="Li S."/>
            <person name="Jiao N."/>
        </authorList>
    </citation>
    <scope>NUCLEOTIDE SEQUENCE [LARGE SCALE GENOMIC DNA]</scope>
    <source>
        <strain evidence="8 9">JLT2015</strain>
    </source>
</reference>
<evidence type="ECO:0000256" key="4">
    <source>
        <dbReference type="ARBA" id="ARBA00023306"/>
    </source>
</evidence>
<dbReference type="SUPFAM" id="SSF53067">
    <property type="entry name" value="Actin-like ATPase domain"/>
    <property type="match status" value="2"/>
</dbReference>
<sequence>MIGRGRGQQRGERMVAALDVGSSKVAALIGIAEEGEPPRVIGSHQMRCEGLKNGIVVNLAATEAAIRQTMDKAERNAGTVVESVTVGMSAGGLESDVASVEVELGGQRIERPDIDLVHQEGRARIDPAGRTILHAAPALYTIDGQGAVMNPLGLYARTLGADIHIVSADTAPLRNLDTAVRSADLNISSIVAAPLASGRAALSPEEREIGVALVEIGAGVTNVAVFAQNLLAGFSSIPIGGAAITEDIVSALGTPRASAERLKALKGSASAVPRDNHEMIDVPPITGGDEMRRRPRSELVQAIRTRLDIIFGLVDDRFREIGFVGPRANQVVLTGGAASLAGIADYAESVLGRHVRIGTPAGISGLPEAQQASAYTALAGLLLYASDETPFQWEEGLAASLPSSSPSAFKRMFQALKASF</sequence>
<keyword evidence="9" id="KW-1185">Reference proteome</keyword>
<dbReference type="GO" id="GO:0032153">
    <property type="term" value="C:cell division site"/>
    <property type="evidence" value="ECO:0007669"/>
    <property type="project" value="UniProtKB-UniRule"/>
</dbReference>
<dbReference type="InterPro" id="IPR050696">
    <property type="entry name" value="FtsA/MreB"/>
</dbReference>
<keyword evidence="4 5" id="KW-0131">Cell cycle</keyword>
<keyword evidence="3 5" id="KW-0472">Membrane</keyword>
<dbReference type="PANTHER" id="PTHR32432:SF4">
    <property type="entry name" value="CELL DIVISION PROTEIN FTSA"/>
    <property type="match status" value="1"/>
</dbReference>
<keyword evidence="1 5" id="KW-1003">Cell membrane</keyword>
<dbReference type="Gene3D" id="3.30.1490.110">
    <property type="match status" value="1"/>
</dbReference>
<dbReference type="RefSeq" id="WP_008603245.1">
    <property type="nucleotide sequence ID" value="NZ_AMRV01000009.1"/>
</dbReference>
<evidence type="ECO:0000256" key="1">
    <source>
        <dbReference type="ARBA" id="ARBA00022475"/>
    </source>
</evidence>
<evidence type="ECO:0000256" key="6">
    <source>
        <dbReference type="PIRNR" id="PIRNR003101"/>
    </source>
</evidence>
<dbReference type="Pfam" id="PF14450">
    <property type="entry name" value="FtsA"/>
    <property type="match status" value="1"/>
</dbReference>
<gene>
    <name evidence="5" type="primary">ftsA</name>
    <name evidence="8" type="ORF">C725_2415</name>
</gene>
<dbReference type="NCBIfam" id="TIGR01174">
    <property type="entry name" value="ftsA"/>
    <property type="match status" value="1"/>
</dbReference>
<dbReference type="Pfam" id="PF02491">
    <property type="entry name" value="SHS2_FTSA"/>
    <property type="match status" value="1"/>
</dbReference>
<protein>
    <recommendedName>
        <fullName evidence="5 6">Cell division protein FtsA</fullName>
    </recommendedName>
</protein>
<dbReference type="InterPro" id="IPR003494">
    <property type="entry name" value="SHS2_FtsA"/>
</dbReference>
<feature type="domain" description="SHS2" evidence="7">
    <location>
        <begin position="15"/>
        <end position="201"/>
    </location>
</feature>
<dbReference type="AlphaFoldDB" id="M2T6I5"/>
<evidence type="ECO:0000256" key="3">
    <source>
        <dbReference type="ARBA" id="ARBA00023136"/>
    </source>
</evidence>
<dbReference type="CDD" id="cd24048">
    <property type="entry name" value="ASKHA_NBD_FtsA"/>
    <property type="match status" value="1"/>
</dbReference>
<dbReference type="GO" id="GO:0009898">
    <property type="term" value="C:cytoplasmic side of plasma membrane"/>
    <property type="evidence" value="ECO:0007669"/>
    <property type="project" value="UniProtKB-UniRule"/>
</dbReference>
<evidence type="ECO:0000313" key="8">
    <source>
        <dbReference type="EMBL" id="EMD82129.1"/>
    </source>
</evidence>
<evidence type="ECO:0000259" key="7">
    <source>
        <dbReference type="SMART" id="SM00842"/>
    </source>
</evidence>
<organism evidence="8 9">
    <name type="scientific">Pacificimonas flava</name>
    <dbReference type="NCBI Taxonomy" id="1234595"/>
    <lineage>
        <taxon>Bacteria</taxon>
        <taxon>Pseudomonadati</taxon>
        <taxon>Pseudomonadota</taxon>
        <taxon>Alphaproteobacteria</taxon>
        <taxon>Sphingomonadales</taxon>
        <taxon>Sphingosinicellaceae</taxon>
        <taxon>Pacificimonas</taxon>
    </lineage>
</organism>
<evidence type="ECO:0000313" key="9">
    <source>
        <dbReference type="Proteomes" id="UP000011717"/>
    </source>
</evidence>
<dbReference type="Proteomes" id="UP000011717">
    <property type="component" value="Unassembled WGS sequence"/>
</dbReference>
<dbReference type="InterPro" id="IPR020823">
    <property type="entry name" value="Cell_div_FtsA"/>
</dbReference>
<comment type="caution">
    <text evidence="8">The sequence shown here is derived from an EMBL/GenBank/DDBJ whole genome shotgun (WGS) entry which is preliminary data.</text>
</comment>
<keyword evidence="2 5" id="KW-0132">Cell division</keyword>
<proteinExistence type="inferred from homology"/>
<dbReference type="EMBL" id="AMRV01000009">
    <property type="protein sequence ID" value="EMD82129.1"/>
    <property type="molecule type" value="Genomic_DNA"/>
</dbReference>
<evidence type="ECO:0000256" key="5">
    <source>
        <dbReference type="HAMAP-Rule" id="MF_02033"/>
    </source>
</evidence>
<dbReference type="PIRSF" id="PIRSF003101">
    <property type="entry name" value="FtsA"/>
    <property type="match status" value="1"/>
</dbReference>
<dbReference type="Gene3D" id="3.30.420.40">
    <property type="match status" value="1"/>
</dbReference>
<dbReference type="HAMAP" id="MF_02033">
    <property type="entry name" value="FtsA"/>
    <property type="match status" value="1"/>
</dbReference>
<comment type="subunit">
    <text evidence="5">Self-interacts. Interacts with FtsZ.</text>
</comment>
<dbReference type="SMART" id="SM00842">
    <property type="entry name" value="FtsA"/>
    <property type="match status" value="1"/>
</dbReference>
<accession>M2T6I5</accession>